<evidence type="ECO:0000256" key="1">
    <source>
        <dbReference type="ARBA" id="ARBA00038476"/>
    </source>
</evidence>
<keyword evidence="3" id="KW-1185">Reference proteome</keyword>
<dbReference type="OrthoDB" id="265761at2759"/>
<dbReference type="InterPro" id="IPR051490">
    <property type="entry name" value="THEM6_lcsJ_thioesterase"/>
</dbReference>
<dbReference type="HOGENOM" id="CLU_040660_3_0_1"/>
<evidence type="ECO:0008006" key="4">
    <source>
        <dbReference type="Google" id="ProtNLM"/>
    </source>
</evidence>
<evidence type="ECO:0000313" key="3">
    <source>
        <dbReference type="Proteomes" id="UP000000707"/>
    </source>
</evidence>
<dbReference type="PANTHER" id="PTHR12475">
    <property type="match status" value="1"/>
</dbReference>
<organism evidence="3">
    <name type="scientific">Candida tenuis (strain ATCC 10573 / BCRC 21748 / CBS 615 / JCM 9827 / NBRC 10315 / NRRL Y-1498 / VKM Y-70)</name>
    <name type="common">Yeast</name>
    <name type="synonym">Yamadazyma tenuis</name>
    <dbReference type="NCBI Taxonomy" id="590646"/>
    <lineage>
        <taxon>Eukaryota</taxon>
        <taxon>Fungi</taxon>
        <taxon>Dikarya</taxon>
        <taxon>Ascomycota</taxon>
        <taxon>Saccharomycotina</taxon>
        <taxon>Pichiomycetes</taxon>
        <taxon>Debaryomycetaceae</taxon>
        <taxon>Yamadazyma</taxon>
    </lineage>
</organism>
<comment type="similarity">
    <text evidence="1">Belongs to the lcsJ thioesterase family.</text>
</comment>
<dbReference type="Gene3D" id="3.10.129.10">
    <property type="entry name" value="Hotdog Thioesterase"/>
    <property type="match status" value="1"/>
</dbReference>
<accession>G3AZN8</accession>
<dbReference type="GeneID" id="18246550"/>
<protein>
    <recommendedName>
        <fullName evidence="4">Thioesterase/thiol ester dehydrase-isomerase</fullName>
    </recommendedName>
</protein>
<evidence type="ECO:0000313" key="2">
    <source>
        <dbReference type="EMBL" id="EGV65632.1"/>
    </source>
</evidence>
<dbReference type="SUPFAM" id="SSF54637">
    <property type="entry name" value="Thioesterase/thiol ester dehydrase-isomerase"/>
    <property type="match status" value="1"/>
</dbReference>
<dbReference type="CDD" id="cd00586">
    <property type="entry name" value="4HBT"/>
    <property type="match status" value="1"/>
</dbReference>
<dbReference type="InterPro" id="IPR029069">
    <property type="entry name" value="HotDog_dom_sf"/>
</dbReference>
<dbReference type="eggNOG" id="KOG4366">
    <property type="taxonomic scope" value="Eukaryota"/>
</dbReference>
<dbReference type="AlphaFoldDB" id="G3AZN8"/>
<dbReference type="Proteomes" id="UP000000707">
    <property type="component" value="Unassembled WGS sequence"/>
</dbReference>
<dbReference type="PANTHER" id="PTHR12475:SF4">
    <property type="entry name" value="PROTEIN THEM6"/>
    <property type="match status" value="1"/>
</dbReference>
<proteinExistence type="inferred from homology"/>
<dbReference type="EMBL" id="GL996512">
    <property type="protein sequence ID" value="EGV65632.1"/>
    <property type="molecule type" value="Genomic_DNA"/>
</dbReference>
<gene>
    <name evidence="2" type="ORF">CANTEDRAFT_112505</name>
</gene>
<sequence length="239" mass="28330">MNNFWKIVLAVLTLTSYKTIPFAYLFKFYYAYTRYVTSKRWKYLKIGGKNTFDITIEKKGPLAVFEPNVYSSYVSPLEYDMFLHKSNSTYFADMDFARMKLLCQNMQKGFFTYMFNEYNDFKKASVFNYPFVPVARVECTFKKELKLFEKFDVVSRVGAWDDKWLYVISKFVKTSDNRTVAIGVTRYVFKLGRITIPPKEFIKRSELLTSEAEAANEKYLEKFKHFASTDDFEQLCDSF</sequence>
<reference evidence="2 3" key="1">
    <citation type="journal article" date="2011" name="Proc. Natl. Acad. Sci. U.S.A.">
        <title>Comparative genomics of xylose-fermenting fungi for enhanced biofuel production.</title>
        <authorList>
            <person name="Wohlbach D.J."/>
            <person name="Kuo A."/>
            <person name="Sato T.K."/>
            <person name="Potts K.M."/>
            <person name="Salamov A.A."/>
            <person name="LaButti K.M."/>
            <person name="Sun H."/>
            <person name="Clum A."/>
            <person name="Pangilinan J.L."/>
            <person name="Lindquist E.A."/>
            <person name="Lucas S."/>
            <person name="Lapidus A."/>
            <person name="Jin M."/>
            <person name="Gunawan C."/>
            <person name="Balan V."/>
            <person name="Dale B.E."/>
            <person name="Jeffries T.W."/>
            <person name="Zinkel R."/>
            <person name="Barry K.W."/>
            <person name="Grigoriev I.V."/>
            <person name="Gasch A.P."/>
        </authorList>
    </citation>
    <scope>NUCLEOTIDE SEQUENCE [LARGE SCALE GENOMIC DNA]</scope>
    <source>
        <strain evidence="3">ATCC 10573 / BCRC 21748 / CBS 615 / JCM 9827 / NBRC 10315 / NRRL Y-1498 / VKM Y-70</strain>
    </source>
</reference>
<dbReference type="KEGG" id="cten:18246550"/>
<dbReference type="RefSeq" id="XP_006684206.1">
    <property type="nucleotide sequence ID" value="XM_006684143.1"/>
</dbReference>
<dbReference type="Pfam" id="PF13279">
    <property type="entry name" value="4HBT_2"/>
    <property type="match status" value="1"/>
</dbReference>
<name>G3AZN8_CANTC</name>